<feature type="compositionally biased region" description="Polar residues" evidence="3">
    <location>
        <begin position="197"/>
        <end position="206"/>
    </location>
</feature>
<evidence type="ECO:0000313" key="7">
    <source>
        <dbReference type="Proteomes" id="UP000005018"/>
    </source>
</evidence>
<dbReference type="HOGENOM" id="CLU_001645_11_1_1"/>
<dbReference type="InterPro" id="IPR036873">
    <property type="entry name" value="Rhodanese-like_dom_sf"/>
</dbReference>
<evidence type="ECO:0000256" key="1">
    <source>
        <dbReference type="ARBA" id="ARBA00009649"/>
    </source>
</evidence>
<protein>
    <recommendedName>
        <fullName evidence="2">protein-tyrosine-phosphatase</fullName>
        <ecNumber evidence="2">3.1.3.48</ecNumber>
    </recommendedName>
</protein>
<feature type="compositionally biased region" description="Low complexity" evidence="3">
    <location>
        <begin position="180"/>
        <end position="196"/>
    </location>
</feature>
<evidence type="ECO:0000256" key="2">
    <source>
        <dbReference type="ARBA" id="ARBA00013064"/>
    </source>
</evidence>
<evidence type="ECO:0000259" key="5">
    <source>
        <dbReference type="PROSITE" id="PS50056"/>
    </source>
</evidence>
<dbReference type="InterPro" id="IPR029021">
    <property type="entry name" value="Prot-tyrosine_phosphatase-like"/>
</dbReference>
<dbReference type="OrthoDB" id="6058203at2759"/>
<dbReference type="SMART" id="SM00194">
    <property type="entry name" value="PTPc"/>
    <property type="match status" value="1"/>
</dbReference>
<dbReference type="InterPro" id="IPR000242">
    <property type="entry name" value="PTP_cat"/>
</dbReference>
<feature type="region of interest" description="Disordered" evidence="3">
    <location>
        <begin position="555"/>
        <end position="602"/>
    </location>
</feature>
<dbReference type="PROSITE" id="PS50056">
    <property type="entry name" value="TYR_PHOSPHATASE_2"/>
    <property type="match status" value="1"/>
</dbReference>
<feature type="compositionally biased region" description="Low complexity" evidence="3">
    <location>
        <begin position="143"/>
        <end position="161"/>
    </location>
</feature>
<feature type="region of interest" description="Disordered" evidence="3">
    <location>
        <begin position="367"/>
        <end position="387"/>
    </location>
</feature>
<gene>
    <name evidence="6" type="ORF">CORT_0E03910</name>
</gene>
<dbReference type="PANTHER" id="PTHR19134">
    <property type="entry name" value="RECEPTOR-TYPE TYROSINE-PROTEIN PHOSPHATASE"/>
    <property type="match status" value="1"/>
</dbReference>
<feature type="compositionally biased region" description="Polar residues" evidence="3">
    <location>
        <begin position="27"/>
        <end position="45"/>
    </location>
</feature>
<dbReference type="AlphaFoldDB" id="H8X750"/>
<dbReference type="EMBL" id="HE681723">
    <property type="protein sequence ID" value="CCG23978.1"/>
    <property type="molecule type" value="Genomic_DNA"/>
</dbReference>
<feature type="compositionally biased region" description="Basic and acidic residues" evidence="3">
    <location>
        <begin position="556"/>
        <end position="592"/>
    </location>
</feature>
<dbReference type="Pfam" id="PF00102">
    <property type="entry name" value="Y_phosphatase"/>
    <property type="match status" value="2"/>
</dbReference>
<feature type="domain" description="Tyrosine specific protein phosphatases" evidence="5">
    <location>
        <begin position="707"/>
        <end position="790"/>
    </location>
</feature>
<dbReference type="SUPFAM" id="SSF52821">
    <property type="entry name" value="Rhodanese/Cell cycle control phosphatase"/>
    <property type="match status" value="1"/>
</dbReference>
<feature type="compositionally biased region" description="Low complexity" evidence="3">
    <location>
        <begin position="103"/>
        <end position="122"/>
    </location>
</feature>
<sequence>MATTTAAAAASSPNGLGHSNSSNGNSHCATNGSTSFGITSHSPLVTPTTPNNTQHPQSQQQQPTHNLQRQLSQSKLQQQSQQLPTLDSTPRSSHSNTPPSLPSIPQTSSQSNNSSITNNNTPRHLHIQPHQSQSLPLHYDQYTSNTTTNDNNNNNNTSKNSHFLSPSSPYHSISKNGYGTTTTSSTISTPRSGSLSGPSTPSFKLNSPSPTTSTFATSFPSTISQQSAANLNPQDYDFIFDVRPFNLYSKSRIIKSTNLCLPTTLLKRNSMSLIDLINMVDLSSELKDVFTKHLQKDHSDELTKLSILVYDQCSSNEAITFPLYQTISKFEKYHDKFNIYYLNGGFSGALIQNTGVIETCPLSSNGGSSDGANGSGSNGHRKTKSLSGFTLPSATNFKTKFVQSIKKNNDYDVKKGCDSNKEFFSDLSNGSVNGATNGNKSDPSYKYKLRDIPPDLSLPKWLQFMKQDSNDESLQYMITKFNKIEEIEKSRLNKMASNFKSPYTANVQGQDKIFSPCCPDCSTIDFQLPQGIEFGYKNRFNNVWPYEHSRVKLGQAKKELSSGKHKTEGGATKDEKQAKEENDTKEHNGSEHHHYHHPSRHYQKDDYFNGNYINTSTLISNDITYIATQNPLSSTIDDFWSTIELEDVQIIINLETKPIQYFNHPKIKTIEVIDTPYPDFKLRLINNHIYHLHYLSWPDFGIPQSFKSILDMIRYKNQLTLDKHLNNRLLVHCTAGCGRTGVFITIDSLMQAWKNSGSKVMESDIDLVYKLVQHQRRQRVGMVQNLDQFIIIYEIFIEYLINNK</sequence>
<dbReference type="SMART" id="SM00404">
    <property type="entry name" value="PTPc_motif"/>
    <property type="match status" value="1"/>
</dbReference>
<dbReference type="Pfam" id="PF00581">
    <property type="entry name" value="Rhodanese"/>
    <property type="match status" value="1"/>
</dbReference>
<dbReference type="PROSITE" id="PS50055">
    <property type="entry name" value="TYR_PHOSPHATASE_PTP"/>
    <property type="match status" value="1"/>
</dbReference>
<feature type="domain" description="Tyrosine-protein phosphatase" evidence="4">
    <location>
        <begin position="537"/>
        <end position="799"/>
    </location>
</feature>
<evidence type="ECO:0000259" key="4">
    <source>
        <dbReference type="PROSITE" id="PS50055"/>
    </source>
</evidence>
<feature type="compositionally biased region" description="Low complexity" evidence="3">
    <location>
        <begin position="46"/>
        <end position="83"/>
    </location>
</feature>
<accession>H8X750</accession>
<feature type="compositionally biased region" description="Low complexity" evidence="3">
    <location>
        <begin position="1"/>
        <end position="26"/>
    </location>
</feature>
<comment type="similarity">
    <text evidence="1">Belongs to the protein-tyrosine phosphatase family. Non-receptor class subfamily.</text>
</comment>
<feature type="region of interest" description="Disordered" evidence="3">
    <location>
        <begin position="1"/>
        <end position="211"/>
    </location>
</feature>
<reference evidence="6 7" key="1">
    <citation type="journal article" date="2012" name="PLoS ONE">
        <title>Sequence and analysis of the genome of the pathogenic yeast Candida orthopsilosis.</title>
        <authorList>
            <person name="Riccombeni A."/>
            <person name="Vidanes G."/>
            <person name="Proux-Wera E."/>
            <person name="Wolfe K.H."/>
            <person name="Butler G."/>
        </authorList>
    </citation>
    <scope>NUCLEOTIDE SEQUENCE [LARGE SCALE GENOMIC DNA]</scope>
    <source>
        <strain evidence="6 7">Co 90-125</strain>
    </source>
</reference>
<evidence type="ECO:0000313" key="6">
    <source>
        <dbReference type="EMBL" id="CCG23978.1"/>
    </source>
</evidence>
<dbReference type="PANTHER" id="PTHR19134:SF561">
    <property type="entry name" value="PROTEIN TYROSINE PHOSPHATASE 36E, ISOFORM A"/>
    <property type="match status" value="1"/>
</dbReference>
<keyword evidence="7" id="KW-1185">Reference proteome</keyword>
<dbReference type="EC" id="3.1.3.48" evidence="2"/>
<dbReference type="Proteomes" id="UP000005018">
    <property type="component" value="Chromosome 5"/>
</dbReference>
<name>H8X750_CANO9</name>
<dbReference type="InterPro" id="IPR001763">
    <property type="entry name" value="Rhodanese-like_dom"/>
</dbReference>
<dbReference type="KEGG" id="cot:CORT_0E03910"/>
<dbReference type="InterPro" id="IPR050348">
    <property type="entry name" value="Protein-Tyr_Phosphatase"/>
</dbReference>
<dbReference type="GO" id="GO:0004725">
    <property type="term" value="F:protein tyrosine phosphatase activity"/>
    <property type="evidence" value="ECO:0007669"/>
    <property type="project" value="UniProtKB-EC"/>
</dbReference>
<dbReference type="PROSITE" id="PS00383">
    <property type="entry name" value="TYR_PHOSPHATASE_1"/>
    <property type="match status" value="1"/>
</dbReference>
<dbReference type="Gene3D" id="3.40.250.10">
    <property type="entry name" value="Rhodanese-like domain"/>
    <property type="match status" value="1"/>
</dbReference>
<dbReference type="SUPFAM" id="SSF52799">
    <property type="entry name" value="(Phosphotyrosine protein) phosphatases II"/>
    <property type="match status" value="1"/>
</dbReference>
<evidence type="ECO:0000256" key="3">
    <source>
        <dbReference type="SAM" id="MobiDB-lite"/>
    </source>
</evidence>
<dbReference type="Gene3D" id="3.90.190.10">
    <property type="entry name" value="Protein tyrosine phosphatase superfamily"/>
    <property type="match status" value="1"/>
</dbReference>
<dbReference type="eggNOG" id="KOG0790">
    <property type="taxonomic scope" value="Eukaryota"/>
</dbReference>
<dbReference type="InterPro" id="IPR000387">
    <property type="entry name" value="Tyr_Pase_dom"/>
</dbReference>
<feature type="compositionally biased region" description="Polar residues" evidence="3">
    <location>
        <begin position="162"/>
        <end position="179"/>
    </location>
</feature>
<feature type="compositionally biased region" description="Polar residues" evidence="3">
    <location>
        <begin position="84"/>
        <end position="98"/>
    </location>
</feature>
<proteinExistence type="inferred from homology"/>
<dbReference type="InterPro" id="IPR016130">
    <property type="entry name" value="Tyr_Pase_AS"/>
</dbReference>
<organism evidence="6 7">
    <name type="scientific">Candida orthopsilosis (strain 90-125)</name>
    <name type="common">Yeast</name>
    <dbReference type="NCBI Taxonomy" id="1136231"/>
    <lineage>
        <taxon>Eukaryota</taxon>
        <taxon>Fungi</taxon>
        <taxon>Dikarya</taxon>
        <taxon>Ascomycota</taxon>
        <taxon>Saccharomycotina</taxon>
        <taxon>Pichiomycetes</taxon>
        <taxon>Debaryomycetaceae</taxon>
        <taxon>Candida/Lodderomyces clade</taxon>
        <taxon>Candida</taxon>
    </lineage>
</organism>
<dbReference type="InterPro" id="IPR003595">
    <property type="entry name" value="Tyr_Pase_cat"/>
</dbReference>
<dbReference type="PRINTS" id="PR00700">
    <property type="entry name" value="PRTYPHPHTASE"/>
</dbReference>
<dbReference type="RefSeq" id="XP_003870109.1">
    <property type="nucleotide sequence ID" value="XM_003870060.1"/>
</dbReference>
<dbReference type="GeneID" id="14541040"/>